<dbReference type="SMART" id="SM00257">
    <property type="entry name" value="LysM"/>
    <property type="match status" value="1"/>
</dbReference>
<dbReference type="Pfam" id="PF14559">
    <property type="entry name" value="TPR_19"/>
    <property type="match status" value="1"/>
</dbReference>
<keyword evidence="1" id="KW-0677">Repeat</keyword>
<dbReference type="Gene3D" id="1.25.40.10">
    <property type="entry name" value="Tetratricopeptide repeat domain"/>
    <property type="match status" value="4"/>
</dbReference>
<dbReference type="Pfam" id="PF13432">
    <property type="entry name" value="TPR_16"/>
    <property type="match status" value="1"/>
</dbReference>
<keyword evidence="7" id="KW-1185">Reference proteome</keyword>
<dbReference type="PROSITE" id="PS50005">
    <property type="entry name" value="TPR"/>
    <property type="match status" value="3"/>
</dbReference>
<dbReference type="PANTHER" id="PTHR12558:SF13">
    <property type="entry name" value="CELL DIVISION CYCLE PROTEIN 27 HOMOLOG"/>
    <property type="match status" value="1"/>
</dbReference>
<dbReference type="InterPro" id="IPR019734">
    <property type="entry name" value="TPR_rpt"/>
</dbReference>
<evidence type="ECO:0000259" key="5">
    <source>
        <dbReference type="PROSITE" id="PS51782"/>
    </source>
</evidence>
<dbReference type="AlphaFoldDB" id="A0A7W9CUU3"/>
<dbReference type="SUPFAM" id="SSF48452">
    <property type="entry name" value="TPR-like"/>
    <property type="match status" value="3"/>
</dbReference>
<evidence type="ECO:0000256" key="1">
    <source>
        <dbReference type="ARBA" id="ARBA00022737"/>
    </source>
</evidence>
<keyword evidence="2 3" id="KW-0802">TPR repeat</keyword>
<dbReference type="SMART" id="SM00028">
    <property type="entry name" value="TPR"/>
    <property type="match status" value="7"/>
</dbReference>
<gene>
    <name evidence="6" type="ORF">GGQ63_001020</name>
</gene>
<name>A0A7W9CUU3_9HYPH</name>
<dbReference type="Pfam" id="PF07719">
    <property type="entry name" value="TPR_2"/>
    <property type="match status" value="1"/>
</dbReference>
<dbReference type="InterPro" id="IPR011990">
    <property type="entry name" value="TPR-like_helical_dom_sf"/>
</dbReference>
<feature type="repeat" description="TPR" evidence="3">
    <location>
        <begin position="411"/>
        <end position="444"/>
    </location>
</feature>
<feature type="repeat" description="TPR" evidence="3">
    <location>
        <begin position="480"/>
        <end position="513"/>
    </location>
</feature>
<dbReference type="Proteomes" id="UP000523821">
    <property type="component" value="Unassembled WGS sequence"/>
</dbReference>
<dbReference type="PANTHER" id="PTHR12558">
    <property type="entry name" value="CELL DIVISION CYCLE 16,23,27"/>
    <property type="match status" value="1"/>
</dbReference>
<dbReference type="PROSITE" id="PS51782">
    <property type="entry name" value="LYSM"/>
    <property type="match status" value="1"/>
</dbReference>
<evidence type="ECO:0000313" key="7">
    <source>
        <dbReference type="Proteomes" id="UP000523821"/>
    </source>
</evidence>
<feature type="repeat" description="TPR" evidence="3">
    <location>
        <begin position="40"/>
        <end position="73"/>
    </location>
</feature>
<feature type="domain" description="LysM" evidence="5">
    <location>
        <begin position="588"/>
        <end position="637"/>
    </location>
</feature>
<sequence length="644" mass="68760">MKRKAVAALRLAGLLAALPLAPLAAQATARTVDDYGVSTPTGAYLAGMSAMTAGDNQAAAAFFEAALDQDPDNPALLQQTFMLKLSAGDVEGAVPLARQLVGLDTGDGFAELVLGCQALKAGDFAGASRNFVDGNGGALANITSGLLAAWAAEGRGETDAALKIVDTLQGPSWYGVFKTFHAALIAEHAGRIDEARRLFEKSYAADPSPLRVVEAYVRFEARHGGRDKALKALADFRNSAVTHPTTSALEAEIGRGGRPAALLRDPAAGAAEALYGLGSALGTDSGGQQFATVYLQLALYLAPGNELALMALGDLYQTLQRQEPAIAIFDRIPAGSPLRRSADIQVALSLDALDRPQEAVARLETLTAADPRDVEAWAAIGQIQRGRKAFAQSAEAYSKAIAALPAGARNWSLHYARGIAYERTKRWAEAEADFLKALSIQPEQPQVLNYLGYSWIDRGINIERGTALIKKAVELRPDDGYIVDSLGWAYYKTGHYDEAVAQLERAVELRSDDPTINDHLGDAYWKTGRKLEATFQWRHARDLGPEPEDLTRIEAKLEKGLDRAEETKVAAIAPTTSTDAGDKPATVSEVTVGAGDTLWTIAERVYGDGHLYRKLLEANRAVIVDPNRLPAGLTLTVPPAGAQR</sequence>
<dbReference type="InterPro" id="IPR018392">
    <property type="entry name" value="LysM"/>
</dbReference>
<organism evidence="6 7">
    <name type="scientific">Prosthecomicrobium pneumaticum</name>
    <dbReference type="NCBI Taxonomy" id="81895"/>
    <lineage>
        <taxon>Bacteria</taxon>
        <taxon>Pseudomonadati</taxon>
        <taxon>Pseudomonadota</taxon>
        <taxon>Alphaproteobacteria</taxon>
        <taxon>Hyphomicrobiales</taxon>
        <taxon>Kaistiaceae</taxon>
        <taxon>Prosthecomicrobium</taxon>
    </lineage>
</organism>
<evidence type="ECO:0000256" key="2">
    <source>
        <dbReference type="ARBA" id="ARBA00022803"/>
    </source>
</evidence>
<feature type="chain" id="PRO_5031268407" evidence="4">
    <location>
        <begin position="30"/>
        <end position="644"/>
    </location>
</feature>
<reference evidence="6 7" key="1">
    <citation type="submission" date="2020-08" db="EMBL/GenBank/DDBJ databases">
        <title>Genomic Encyclopedia of Type Strains, Phase IV (KMG-IV): sequencing the most valuable type-strain genomes for metagenomic binning, comparative biology and taxonomic classification.</title>
        <authorList>
            <person name="Goeker M."/>
        </authorList>
    </citation>
    <scope>NUCLEOTIDE SEQUENCE [LARGE SCALE GENOMIC DNA]</scope>
    <source>
        <strain evidence="6 7">DSM 16268</strain>
    </source>
</reference>
<dbReference type="Pfam" id="PF01476">
    <property type="entry name" value="LysM"/>
    <property type="match status" value="1"/>
</dbReference>
<dbReference type="InterPro" id="IPR036779">
    <property type="entry name" value="LysM_dom_sf"/>
</dbReference>
<dbReference type="Pfam" id="PF13414">
    <property type="entry name" value="TPR_11"/>
    <property type="match status" value="1"/>
</dbReference>
<proteinExistence type="predicted"/>
<evidence type="ECO:0000256" key="4">
    <source>
        <dbReference type="SAM" id="SignalP"/>
    </source>
</evidence>
<dbReference type="EMBL" id="JACHOO010000002">
    <property type="protein sequence ID" value="MBB5751968.1"/>
    <property type="molecule type" value="Genomic_DNA"/>
</dbReference>
<keyword evidence="4" id="KW-0732">Signal</keyword>
<dbReference type="RefSeq" id="WP_183853204.1">
    <property type="nucleotide sequence ID" value="NZ_JACHOO010000002.1"/>
</dbReference>
<evidence type="ECO:0000313" key="6">
    <source>
        <dbReference type="EMBL" id="MBB5751968.1"/>
    </source>
</evidence>
<protein>
    <submittedName>
        <fullName evidence="6">Tetratricopeptide (TPR) repeat protein</fullName>
    </submittedName>
</protein>
<evidence type="ECO:0000256" key="3">
    <source>
        <dbReference type="PROSITE-ProRule" id="PRU00339"/>
    </source>
</evidence>
<dbReference type="InterPro" id="IPR013105">
    <property type="entry name" value="TPR_2"/>
</dbReference>
<comment type="caution">
    <text evidence="6">The sequence shown here is derived from an EMBL/GenBank/DDBJ whole genome shotgun (WGS) entry which is preliminary data.</text>
</comment>
<accession>A0A7W9CUU3</accession>
<dbReference type="Gene3D" id="3.10.350.10">
    <property type="entry name" value="LysM domain"/>
    <property type="match status" value="1"/>
</dbReference>
<dbReference type="CDD" id="cd00118">
    <property type="entry name" value="LysM"/>
    <property type="match status" value="1"/>
</dbReference>
<feature type="signal peptide" evidence="4">
    <location>
        <begin position="1"/>
        <end position="29"/>
    </location>
</feature>